<protein>
    <recommendedName>
        <fullName evidence="4 5">Large ribosomal subunit protein bL19</fullName>
    </recommendedName>
</protein>
<keyword evidence="2 5" id="KW-0689">Ribosomal protein</keyword>
<proteinExistence type="inferred from homology"/>
<dbReference type="InterPro" id="IPR008991">
    <property type="entry name" value="Translation_prot_SH3-like_sf"/>
</dbReference>
<evidence type="ECO:0000256" key="3">
    <source>
        <dbReference type="ARBA" id="ARBA00023274"/>
    </source>
</evidence>
<comment type="function">
    <text evidence="5 6">This protein is located at the 30S-50S ribosomal subunit interface and may play a role in the structure and function of the aminoacyl-tRNA binding site.</text>
</comment>
<dbReference type="HAMAP" id="MF_00402">
    <property type="entry name" value="Ribosomal_bL19"/>
    <property type="match status" value="1"/>
</dbReference>
<gene>
    <name evidence="5 8" type="primary">rplS</name>
    <name evidence="8" type="ORF">KIP89_14090</name>
</gene>
<feature type="region of interest" description="Disordered" evidence="7">
    <location>
        <begin position="116"/>
        <end position="135"/>
    </location>
</feature>
<dbReference type="NCBIfam" id="TIGR01024">
    <property type="entry name" value="rplS_bact"/>
    <property type="match status" value="1"/>
</dbReference>
<name>A0ABS5R989_9HYPH</name>
<dbReference type="Proteomes" id="UP001166585">
    <property type="component" value="Unassembled WGS sequence"/>
</dbReference>
<dbReference type="InterPro" id="IPR018257">
    <property type="entry name" value="Ribosomal_bL19_CS"/>
</dbReference>
<evidence type="ECO:0000313" key="8">
    <source>
        <dbReference type="EMBL" id="MBS9478241.1"/>
    </source>
</evidence>
<dbReference type="PROSITE" id="PS01015">
    <property type="entry name" value="RIBOSOMAL_L19"/>
    <property type="match status" value="1"/>
</dbReference>
<dbReference type="PRINTS" id="PR00061">
    <property type="entry name" value="RIBOSOMALL19"/>
</dbReference>
<dbReference type="GO" id="GO:0005840">
    <property type="term" value="C:ribosome"/>
    <property type="evidence" value="ECO:0007669"/>
    <property type="project" value="UniProtKB-KW"/>
</dbReference>
<keyword evidence="9" id="KW-1185">Reference proteome</keyword>
<evidence type="ECO:0000313" key="9">
    <source>
        <dbReference type="Proteomes" id="UP001166585"/>
    </source>
</evidence>
<organism evidence="8 9">
    <name type="scientific">Ancylobacter radicis</name>
    <dbReference type="NCBI Taxonomy" id="2836179"/>
    <lineage>
        <taxon>Bacteria</taxon>
        <taxon>Pseudomonadati</taxon>
        <taxon>Pseudomonadota</taxon>
        <taxon>Alphaproteobacteria</taxon>
        <taxon>Hyphomicrobiales</taxon>
        <taxon>Xanthobacteraceae</taxon>
        <taxon>Ancylobacter</taxon>
    </lineage>
</organism>
<evidence type="ECO:0000256" key="2">
    <source>
        <dbReference type="ARBA" id="ARBA00022980"/>
    </source>
</evidence>
<keyword evidence="3 5" id="KW-0687">Ribonucleoprotein</keyword>
<dbReference type="EMBL" id="JAHCQH010000018">
    <property type="protein sequence ID" value="MBS9478241.1"/>
    <property type="molecule type" value="Genomic_DNA"/>
</dbReference>
<accession>A0ABS5R989</accession>
<dbReference type="RefSeq" id="WP_213756119.1">
    <property type="nucleotide sequence ID" value="NZ_JAHCQH010000018.1"/>
</dbReference>
<sequence length="135" mass="15082">MVDIIKELDDEQAAKLAAVRAIPDFQPGDTVIVNVKVKEGERTRVQAYEGVVIARNGGGINESFTVRKISYGEGVERVFPLYSPNIDSLKVVRRGKVRRAKLYYLRDRRGKSARIAERQDKNKLKAKKGAPVAAE</sequence>
<comment type="caution">
    <text evidence="8">The sequence shown here is derived from an EMBL/GenBank/DDBJ whole genome shotgun (WGS) entry which is preliminary data.</text>
</comment>
<dbReference type="SUPFAM" id="SSF50104">
    <property type="entry name" value="Translation proteins SH3-like domain"/>
    <property type="match status" value="1"/>
</dbReference>
<evidence type="ECO:0000256" key="6">
    <source>
        <dbReference type="RuleBase" id="RU000559"/>
    </source>
</evidence>
<dbReference type="InterPro" id="IPR001857">
    <property type="entry name" value="Ribosomal_bL19"/>
</dbReference>
<evidence type="ECO:0000256" key="7">
    <source>
        <dbReference type="SAM" id="MobiDB-lite"/>
    </source>
</evidence>
<evidence type="ECO:0000256" key="5">
    <source>
        <dbReference type="HAMAP-Rule" id="MF_00402"/>
    </source>
</evidence>
<dbReference type="InterPro" id="IPR038657">
    <property type="entry name" value="Ribosomal_bL19_sf"/>
</dbReference>
<dbReference type="Pfam" id="PF01245">
    <property type="entry name" value="Ribosomal_L19"/>
    <property type="match status" value="1"/>
</dbReference>
<dbReference type="PIRSF" id="PIRSF002191">
    <property type="entry name" value="Ribosomal_L19"/>
    <property type="match status" value="1"/>
</dbReference>
<dbReference type="Gene3D" id="2.30.30.790">
    <property type="match status" value="1"/>
</dbReference>
<comment type="similarity">
    <text evidence="1 5 6">Belongs to the bacterial ribosomal protein bL19 family.</text>
</comment>
<dbReference type="PANTHER" id="PTHR15680:SF9">
    <property type="entry name" value="LARGE RIBOSOMAL SUBUNIT PROTEIN BL19M"/>
    <property type="match status" value="1"/>
</dbReference>
<dbReference type="PANTHER" id="PTHR15680">
    <property type="entry name" value="RIBOSOMAL PROTEIN L19"/>
    <property type="match status" value="1"/>
</dbReference>
<evidence type="ECO:0000256" key="4">
    <source>
        <dbReference type="ARBA" id="ARBA00035171"/>
    </source>
</evidence>
<evidence type="ECO:0000256" key="1">
    <source>
        <dbReference type="ARBA" id="ARBA00005781"/>
    </source>
</evidence>
<reference evidence="8" key="1">
    <citation type="submission" date="2021-05" db="EMBL/GenBank/DDBJ databases">
        <authorList>
            <person name="Sun Q."/>
            <person name="Inoue M."/>
        </authorList>
    </citation>
    <scope>NUCLEOTIDE SEQUENCE</scope>
    <source>
        <strain evidence="8">VKM B-3255</strain>
    </source>
</reference>